<evidence type="ECO:0000313" key="2">
    <source>
        <dbReference type="Proteomes" id="UP001159179"/>
    </source>
</evidence>
<sequence>MDEKTKSTLLNLLKLDLGITHNLRDTYFNNILDSSYNEIITMGASLNLTNTDDQMLIVDFAAWNYRNRQENIPLSRSIQFRIHNRLIKKAGSADAITEA</sequence>
<evidence type="ECO:0000313" key="1">
    <source>
        <dbReference type="EMBL" id="MDH5161508.1"/>
    </source>
</evidence>
<organism evidence="1 2">
    <name type="scientific">Heyndrickxia oleronia</name>
    <dbReference type="NCBI Taxonomy" id="38875"/>
    <lineage>
        <taxon>Bacteria</taxon>
        <taxon>Bacillati</taxon>
        <taxon>Bacillota</taxon>
        <taxon>Bacilli</taxon>
        <taxon>Bacillales</taxon>
        <taxon>Bacillaceae</taxon>
        <taxon>Heyndrickxia</taxon>
    </lineage>
</organism>
<dbReference type="EMBL" id="JAROYP010000005">
    <property type="protein sequence ID" value="MDH5161508.1"/>
    <property type="molecule type" value="Genomic_DNA"/>
</dbReference>
<comment type="caution">
    <text evidence="1">The sequence shown here is derived from an EMBL/GenBank/DDBJ whole genome shotgun (WGS) entry which is preliminary data.</text>
</comment>
<accession>A0AAW6STG3</accession>
<name>A0AAW6STG3_9BACI</name>
<gene>
    <name evidence="1" type="ORF">P5X88_11195</name>
</gene>
<proteinExistence type="predicted"/>
<dbReference type="Proteomes" id="UP001159179">
    <property type="component" value="Unassembled WGS sequence"/>
</dbReference>
<dbReference type="RefSeq" id="WP_280616715.1">
    <property type="nucleotide sequence ID" value="NZ_JAROYP010000005.1"/>
</dbReference>
<protein>
    <submittedName>
        <fullName evidence="1">Uncharacterized protein</fullName>
    </submittedName>
</protein>
<dbReference type="AlphaFoldDB" id="A0AAW6STG3"/>
<reference evidence="1" key="1">
    <citation type="submission" date="2023-03" db="EMBL/GenBank/DDBJ databases">
        <title>Bacterial isolates from washroom surfaces on a university campus.</title>
        <authorList>
            <person name="Holman D.B."/>
            <person name="Gzyl K.E."/>
            <person name="Taheri A.E."/>
        </authorList>
    </citation>
    <scope>NUCLEOTIDE SEQUENCE</scope>
    <source>
        <strain evidence="1">RD03</strain>
    </source>
</reference>